<gene>
    <name evidence="6" type="ORF">LODBEIA_P37300</name>
</gene>
<comment type="similarity">
    <text evidence="1">Belongs to the pseudouridine synthase TruD family.</text>
</comment>
<evidence type="ECO:0000313" key="7">
    <source>
        <dbReference type="Proteomes" id="UP001497383"/>
    </source>
</evidence>
<evidence type="ECO:0000256" key="4">
    <source>
        <dbReference type="SAM" id="Coils"/>
    </source>
</evidence>
<dbReference type="PROSITE" id="PS50984">
    <property type="entry name" value="TRUD"/>
    <property type="match status" value="1"/>
</dbReference>
<sequence length="732" mass="83500">MLKRLLQRRIPGLKLMSQALKRSASREDVQTASATAAKKFKQNIPPSAVSEADVGITQFINTVSTGFRGSLKTMHSDFQVNEIDPSGTVVHLVDEGIEMGKSNRERREERKQRERVEFAGKTAEEIAEIKKKRQELEQEQEQEHGAKYTLSEEDREELLSLITSDELQKIQELFHTGNKMETQTSFNDKEQRTRLHQLLRRAFQGNLETVTSPENTFKIAIAKKKGSFSRGKRSGNDQDSMHHIDANGVVNYGLGKFKPYLHFTVYKQNRDTMDIAHNMSKLLRIPNKAINFAGTKDRRGVTCQKFSIHKGKVLRVSSLNKMTNSGFKLGSFSYQDAPLKLGDLLGNEFTITLRDVKLADESGGANLCDIVAESFASLQTKGFINYFGLQRFGTFSVPTHEFGIALLQEDWGKFVELILSEQDVVAPATTECRRIWKETKDPQRALDALPKHFVAENHILKALCKEKRNEDGSFNRHSYLTSIMAIPKNLRMMYVHAYQSYVWNLVASKRVEMFGLEVQEGDLVLDQTRAAEMGNRVHLDEDGFEEDVAEYGEVPVHAITKEDIESRKYTIFDVVLPTAGFKIQYPTNAKLRQVYIDEMARDKLDAFNLRRKNKEFSLTGTYRNLITKPMHLSYDIVPYYDDYSPIVLTDLEVLEKKKQAEPEEDKEEKEPTKEAEIARIIPQTQTKEADSDCKEKLAVVLKMQLGVSSYATMALREFMKIDTSRNNNNNAN</sequence>
<dbReference type="InterPro" id="IPR001656">
    <property type="entry name" value="PsdUridine_synth_TruD"/>
</dbReference>
<organism evidence="6 7">
    <name type="scientific">Lodderomyces beijingensis</name>
    <dbReference type="NCBI Taxonomy" id="1775926"/>
    <lineage>
        <taxon>Eukaryota</taxon>
        <taxon>Fungi</taxon>
        <taxon>Dikarya</taxon>
        <taxon>Ascomycota</taxon>
        <taxon>Saccharomycotina</taxon>
        <taxon>Pichiomycetes</taxon>
        <taxon>Debaryomycetaceae</taxon>
        <taxon>Candida/Lodderomyces clade</taxon>
        <taxon>Lodderomyces</taxon>
    </lineage>
</organism>
<evidence type="ECO:0000256" key="2">
    <source>
        <dbReference type="ARBA" id="ARBA00022694"/>
    </source>
</evidence>
<dbReference type="PIRSF" id="PIRSF037016">
    <property type="entry name" value="Pseudouridin_synth_euk_prd"/>
    <property type="match status" value="1"/>
</dbReference>
<protein>
    <recommendedName>
        <fullName evidence="5">TRUD domain-containing protein</fullName>
    </recommendedName>
</protein>
<evidence type="ECO:0000313" key="6">
    <source>
        <dbReference type="EMBL" id="CAK9439630.1"/>
    </source>
</evidence>
<dbReference type="Gene3D" id="3.30.2350.20">
    <property type="entry name" value="TruD, catalytic domain"/>
    <property type="match status" value="2"/>
</dbReference>
<keyword evidence="3" id="KW-0413">Isomerase</keyword>
<dbReference type="CDD" id="cd02576">
    <property type="entry name" value="PseudoU_synth_ScPUS7"/>
    <property type="match status" value="1"/>
</dbReference>
<keyword evidence="2" id="KW-0819">tRNA processing</keyword>
<proteinExistence type="inferred from homology"/>
<keyword evidence="4" id="KW-0175">Coiled coil</keyword>
<evidence type="ECO:0000256" key="1">
    <source>
        <dbReference type="ARBA" id="ARBA00007953"/>
    </source>
</evidence>
<accession>A0ABP0ZMY9</accession>
<dbReference type="GeneID" id="92208926"/>
<keyword evidence="7" id="KW-1185">Reference proteome</keyword>
<dbReference type="InterPro" id="IPR020103">
    <property type="entry name" value="PsdUridine_synth_cat_dom_sf"/>
</dbReference>
<dbReference type="PANTHER" id="PTHR13326">
    <property type="entry name" value="TRNA PSEUDOURIDINE SYNTHASE D"/>
    <property type="match status" value="1"/>
</dbReference>
<dbReference type="InterPro" id="IPR020119">
    <property type="entry name" value="PsdUridine_synth_TruD_CS"/>
</dbReference>
<dbReference type="NCBIfam" id="TIGR00094">
    <property type="entry name" value="tRNA_TruD_broad"/>
    <property type="match status" value="1"/>
</dbReference>
<feature type="domain" description="TRUD" evidence="5">
    <location>
        <begin position="382"/>
        <end position="628"/>
    </location>
</feature>
<dbReference type="PANTHER" id="PTHR13326:SF21">
    <property type="entry name" value="PSEUDOURIDYLATE SYNTHASE PUS7L"/>
    <property type="match status" value="1"/>
</dbReference>
<feature type="coiled-coil region" evidence="4">
    <location>
        <begin position="119"/>
        <end position="146"/>
    </location>
</feature>
<dbReference type="Pfam" id="PF01142">
    <property type="entry name" value="TruD"/>
    <property type="match status" value="1"/>
</dbReference>
<dbReference type="EMBL" id="OZ022408">
    <property type="protein sequence ID" value="CAK9439630.1"/>
    <property type="molecule type" value="Genomic_DNA"/>
</dbReference>
<dbReference type="Proteomes" id="UP001497383">
    <property type="component" value="Chromosome 4"/>
</dbReference>
<dbReference type="RefSeq" id="XP_066830668.1">
    <property type="nucleotide sequence ID" value="XM_066973873.1"/>
</dbReference>
<dbReference type="InterPro" id="IPR011760">
    <property type="entry name" value="PsdUridine_synth_TruD_insert"/>
</dbReference>
<dbReference type="InterPro" id="IPR042214">
    <property type="entry name" value="TruD_catalytic"/>
</dbReference>
<reference evidence="6 7" key="1">
    <citation type="submission" date="2024-03" db="EMBL/GenBank/DDBJ databases">
        <authorList>
            <person name="Brejova B."/>
        </authorList>
    </citation>
    <scope>NUCLEOTIDE SEQUENCE [LARGE SCALE GENOMIC DNA]</scope>
    <source>
        <strain evidence="6 7">CBS 14171</strain>
    </source>
</reference>
<evidence type="ECO:0000256" key="3">
    <source>
        <dbReference type="ARBA" id="ARBA00023235"/>
    </source>
</evidence>
<dbReference type="PROSITE" id="PS01268">
    <property type="entry name" value="UPF0024"/>
    <property type="match status" value="1"/>
</dbReference>
<evidence type="ECO:0000259" key="5">
    <source>
        <dbReference type="PROSITE" id="PS50984"/>
    </source>
</evidence>
<dbReference type="SUPFAM" id="SSF55120">
    <property type="entry name" value="Pseudouridine synthase"/>
    <property type="match status" value="1"/>
</dbReference>
<name>A0ABP0ZMY9_9ASCO</name>